<dbReference type="EMBL" id="OZ019895">
    <property type="protein sequence ID" value="CAK9221234.1"/>
    <property type="molecule type" value="Genomic_DNA"/>
</dbReference>
<keyword evidence="7" id="KW-1015">Disulfide bond</keyword>
<dbReference type="PANTHER" id="PTHR31517:SF84">
    <property type="entry name" value="PEROXIDASE"/>
    <property type="match status" value="1"/>
</dbReference>
<keyword evidence="3 8" id="KW-0349">Heme</keyword>
<keyword evidence="2 8" id="KW-0575">Peroxidase</keyword>
<keyword evidence="4 8" id="KW-0479">Metal-binding</keyword>
<keyword evidence="8" id="KW-0964">Secreted</keyword>
<dbReference type="Gene3D" id="1.10.520.10">
    <property type="match status" value="1"/>
</dbReference>
<dbReference type="Proteomes" id="UP001497512">
    <property type="component" value="Chromosome 3"/>
</dbReference>
<dbReference type="SUPFAM" id="SSF48113">
    <property type="entry name" value="Heme-dependent peroxidases"/>
    <property type="match status" value="1"/>
</dbReference>
<dbReference type="PRINTS" id="PR00461">
    <property type="entry name" value="PLPEROXIDASE"/>
</dbReference>
<evidence type="ECO:0000256" key="8">
    <source>
        <dbReference type="RuleBase" id="RU362060"/>
    </source>
</evidence>
<evidence type="ECO:0000256" key="1">
    <source>
        <dbReference type="ARBA" id="ARBA00000189"/>
    </source>
</evidence>
<dbReference type="PROSITE" id="PS50873">
    <property type="entry name" value="PEROXIDASE_4"/>
    <property type="match status" value="1"/>
</dbReference>
<dbReference type="PROSITE" id="PS00436">
    <property type="entry name" value="PEROXIDASE_2"/>
    <property type="match status" value="1"/>
</dbReference>
<evidence type="ECO:0000313" key="11">
    <source>
        <dbReference type="Proteomes" id="UP001497512"/>
    </source>
</evidence>
<comment type="similarity">
    <text evidence="8">Belongs to the peroxidase family. Classical plant (class III) peroxidase subfamily.</text>
</comment>
<dbReference type="InterPro" id="IPR002016">
    <property type="entry name" value="Haem_peroxidase"/>
</dbReference>
<evidence type="ECO:0000256" key="7">
    <source>
        <dbReference type="ARBA" id="ARBA00023157"/>
    </source>
</evidence>
<organism evidence="10 11">
    <name type="scientific">Sphagnum troendelagicum</name>
    <dbReference type="NCBI Taxonomy" id="128251"/>
    <lineage>
        <taxon>Eukaryota</taxon>
        <taxon>Viridiplantae</taxon>
        <taxon>Streptophyta</taxon>
        <taxon>Embryophyta</taxon>
        <taxon>Bryophyta</taxon>
        <taxon>Sphagnophytina</taxon>
        <taxon>Sphagnopsida</taxon>
        <taxon>Sphagnales</taxon>
        <taxon>Sphagnaceae</taxon>
        <taxon>Sphagnum</taxon>
    </lineage>
</organism>
<feature type="chain" id="PRO_5045004701" description="Peroxidase" evidence="8">
    <location>
        <begin position="31"/>
        <end position="328"/>
    </location>
</feature>
<dbReference type="Pfam" id="PF00141">
    <property type="entry name" value="peroxidase"/>
    <property type="match status" value="1"/>
</dbReference>
<dbReference type="InterPro" id="IPR019794">
    <property type="entry name" value="Peroxidases_AS"/>
</dbReference>
<evidence type="ECO:0000256" key="6">
    <source>
        <dbReference type="ARBA" id="ARBA00023004"/>
    </source>
</evidence>
<proteinExistence type="inferred from homology"/>
<reference evidence="10" key="1">
    <citation type="submission" date="2024-02" db="EMBL/GenBank/DDBJ databases">
        <authorList>
            <consortium name="ELIXIR-Norway"/>
            <consortium name="Elixir Norway"/>
        </authorList>
    </citation>
    <scope>NUCLEOTIDE SEQUENCE</scope>
</reference>
<dbReference type="EC" id="1.11.1.7" evidence="8"/>
<dbReference type="InterPro" id="IPR000823">
    <property type="entry name" value="Peroxidase_pln"/>
</dbReference>
<gene>
    <name evidence="10" type="ORF">CSSPTR1EN2_LOCUS15854</name>
</gene>
<comment type="catalytic activity">
    <reaction evidence="1 8">
        <text>2 a phenolic donor + H2O2 = 2 a phenolic radical donor + 2 H2O</text>
        <dbReference type="Rhea" id="RHEA:56136"/>
        <dbReference type="ChEBI" id="CHEBI:15377"/>
        <dbReference type="ChEBI" id="CHEBI:16240"/>
        <dbReference type="ChEBI" id="CHEBI:139520"/>
        <dbReference type="ChEBI" id="CHEBI:139521"/>
        <dbReference type="EC" id="1.11.1.7"/>
    </reaction>
</comment>
<accession>A0ABP0UIR8</accession>
<keyword evidence="6 8" id="KW-0408">Iron</keyword>
<comment type="subcellular location">
    <subcellularLocation>
        <location evidence="8">Secreted</location>
    </subcellularLocation>
</comment>
<dbReference type="PANTHER" id="PTHR31517">
    <property type="match status" value="1"/>
</dbReference>
<dbReference type="InterPro" id="IPR010255">
    <property type="entry name" value="Haem_peroxidase_sf"/>
</dbReference>
<evidence type="ECO:0000259" key="9">
    <source>
        <dbReference type="PROSITE" id="PS50873"/>
    </source>
</evidence>
<evidence type="ECO:0000256" key="4">
    <source>
        <dbReference type="ARBA" id="ARBA00022723"/>
    </source>
</evidence>
<name>A0ABP0UIR8_9BRYO</name>
<evidence type="ECO:0000256" key="3">
    <source>
        <dbReference type="ARBA" id="ARBA00022617"/>
    </source>
</evidence>
<keyword evidence="5 8" id="KW-0560">Oxidoreductase</keyword>
<dbReference type="PRINTS" id="PR00458">
    <property type="entry name" value="PEROXIDASE"/>
</dbReference>
<evidence type="ECO:0000256" key="5">
    <source>
        <dbReference type="ARBA" id="ARBA00023002"/>
    </source>
</evidence>
<keyword evidence="8" id="KW-0106">Calcium</keyword>
<dbReference type="InterPro" id="IPR033905">
    <property type="entry name" value="Secretory_peroxidase"/>
</dbReference>
<dbReference type="Gene3D" id="1.10.420.10">
    <property type="entry name" value="Peroxidase, domain 2"/>
    <property type="match status" value="1"/>
</dbReference>
<dbReference type="CDD" id="cd00693">
    <property type="entry name" value="secretory_peroxidase"/>
    <property type="match status" value="1"/>
</dbReference>
<comment type="cofactor">
    <cofactor evidence="8">
        <name>heme b</name>
        <dbReference type="ChEBI" id="CHEBI:60344"/>
    </cofactor>
    <text evidence="8">Binds 1 heme b (iron(II)-protoporphyrin IX) group per subunit.</text>
</comment>
<keyword evidence="8" id="KW-0732">Signal</keyword>
<feature type="domain" description="Plant heme peroxidase family profile" evidence="9">
    <location>
        <begin position="31"/>
        <end position="323"/>
    </location>
</feature>
<keyword evidence="8" id="KW-0376">Hydrogen peroxide</keyword>
<evidence type="ECO:0000256" key="2">
    <source>
        <dbReference type="ARBA" id="ARBA00022559"/>
    </source>
</evidence>
<evidence type="ECO:0000313" key="10">
    <source>
        <dbReference type="EMBL" id="CAK9221234.1"/>
    </source>
</evidence>
<sequence>MGKMLARPHVILLLVAASLVVLTPPGLIEAQLVNGFYARHGCPRAESIIRSAVTTAIQQNSANAPGLLRIFFHDCIVNGCDGSVLIDSPSEKDAIPNQYLHGFEVLDTAKAQVEEACPGIVSCADILALAAETSVEITSGGKVAWEVPTGRRDGLVSSAKAANGAIPRPTDTLATLKSKFAARGLSVQQMVALSGAHTIGQAHCSSFWNRLQPFYDPTLDAEFARLLLYSCPQGNSTNATEDLDGSPTMFDTTYFENLHIGLGLLTSDAELEFDSESTAILVHANTNFDTFAANFKSSMIAMGNVDVLTGSAGEIRSNCRRFNSKINP</sequence>
<feature type="signal peptide" evidence="8">
    <location>
        <begin position="1"/>
        <end position="30"/>
    </location>
</feature>
<comment type="function">
    <text evidence="8">Removal of H(2)O(2), oxidation of toxic reductants, biosynthesis and degradation of lignin, suberization, auxin catabolism, response to environmental stresses such as wounding, pathogen attack and oxidative stress.</text>
</comment>
<protein>
    <recommendedName>
        <fullName evidence="8">Peroxidase</fullName>
        <ecNumber evidence="8">1.11.1.7</ecNumber>
    </recommendedName>
</protein>
<keyword evidence="11" id="KW-1185">Reference proteome</keyword>
<comment type="cofactor">
    <cofactor evidence="8">
        <name>Ca(2+)</name>
        <dbReference type="ChEBI" id="CHEBI:29108"/>
    </cofactor>
    <text evidence="8">Binds 2 calcium ions per subunit.</text>
</comment>